<keyword evidence="5 7" id="KW-1133">Transmembrane helix</keyword>
<evidence type="ECO:0000256" key="1">
    <source>
        <dbReference type="ARBA" id="ARBA00004141"/>
    </source>
</evidence>
<evidence type="ECO:0000313" key="9">
    <source>
        <dbReference type="EMBL" id="AMK59394.1"/>
    </source>
</evidence>
<dbReference type="InterPro" id="IPR036259">
    <property type="entry name" value="MFS_trans_sf"/>
</dbReference>
<dbReference type="AlphaFoldDB" id="A0A126SYK9"/>
<dbReference type="PROSITE" id="PS50850">
    <property type="entry name" value="MFS"/>
    <property type="match status" value="1"/>
</dbReference>
<dbReference type="InterPro" id="IPR005829">
    <property type="entry name" value="Sugar_transporter_CS"/>
</dbReference>
<feature type="transmembrane region" description="Helical" evidence="7">
    <location>
        <begin position="105"/>
        <end position="127"/>
    </location>
</feature>
<dbReference type="InterPro" id="IPR001958">
    <property type="entry name" value="Tet-R_TetA/multi-R_MdtG-like"/>
</dbReference>
<dbReference type="PANTHER" id="PTHR23504">
    <property type="entry name" value="MAJOR FACILITATOR SUPERFAMILY DOMAIN-CONTAINING PROTEIN 10"/>
    <property type="match status" value="1"/>
</dbReference>
<feature type="transmembrane region" description="Helical" evidence="7">
    <location>
        <begin position="169"/>
        <end position="189"/>
    </location>
</feature>
<dbReference type="Pfam" id="PF07690">
    <property type="entry name" value="MFS_1"/>
    <property type="match status" value="1"/>
</dbReference>
<dbReference type="EMBL" id="KU144983">
    <property type="protein sequence ID" value="AMK59394.1"/>
    <property type="molecule type" value="Genomic_DNA"/>
</dbReference>
<dbReference type="GO" id="GO:0016020">
    <property type="term" value="C:membrane"/>
    <property type="evidence" value="ECO:0007669"/>
    <property type="project" value="UniProtKB-SubCell"/>
</dbReference>
<reference evidence="9" key="1">
    <citation type="journal article" date="2016" name="Appl. Environ. Microbiol.">
        <title>Functional Metagenomics of a Biostimulated Petroleum-Contaminated Soil Reveals an Extraordinary Diversity of Extradiol Dioxygenases.</title>
        <authorList>
            <person name="Terron-Gonzalez L."/>
            <person name="Martin-Cabello G."/>
            <person name="Ferrer M."/>
            <person name="Santero E."/>
        </authorList>
    </citation>
    <scope>NUCLEOTIDE SEQUENCE</scope>
</reference>
<evidence type="ECO:0000256" key="4">
    <source>
        <dbReference type="ARBA" id="ARBA00022692"/>
    </source>
</evidence>
<dbReference type="PANTHER" id="PTHR23504:SF15">
    <property type="entry name" value="MAJOR FACILITATOR SUPERFAMILY (MFS) PROFILE DOMAIN-CONTAINING PROTEIN"/>
    <property type="match status" value="1"/>
</dbReference>
<evidence type="ECO:0000256" key="5">
    <source>
        <dbReference type="ARBA" id="ARBA00022989"/>
    </source>
</evidence>
<feature type="transmembrane region" description="Helical" evidence="7">
    <location>
        <begin position="12"/>
        <end position="33"/>
    </location>
</feature>
<feature type="domain" description="Major facilitator superfamily (MFS) profile" evidence="8">
    <location>
        <begin position="11"/>
        <end position="421"/>
    </location>
</feature>
<dbReference type="InterPro" id="IPR011701">
    <property type="entry name" value="MFS"/>
</dbReference>
<evidence type="ECO:0000256" key="6">
    <source>
        <dbReference type="ARBA" id="ARBA00023136"/>
    </source>
</evidence>
<feature type="transmembrane region" description="Helical" evidence="7">
    <location>
        <begin position="345"/>
        <end position="372"/>
    </location>
</feature>
<feature type="transmembrane region" description="Helical" evidence="7">
    <location>
        <begin position="139"/>
        <end position="157"/>
    </location>
</feature>
<evidence type="ECO:0000256" key="7">
    <source>
        <dbReference type="SAM" id="Phobius"/>
    </source>
</evidence>
<keyword evidence="6 7" id="KW-0472">Membrane</keyword>
<accession>A0A126SYK9</accession>
<proteinExistence type="inferred from homology"/>
<sequence length="434" mass="46086">MQSEKPPGANAIFFIFITVLINMIGFGIIMPVMPQLIMAVTGQDLSHAAKWGGVLSFAYAATQFFMMPVVGALSDRYGRRPVILGSLGAYSLDFLLMALAPTVGFLLAARLLSGAFSATFTTANAFIADITPPEKRAASFGLMGAAFGVGFIIGPGVGGLLGDHFGPRAPFFTVAALGALNLVYGYFFLPETHARENRRRFEWKRANALGNFISFRQYPALLPIALCILLYQLAHWTMPSVWAYYAEERFGWSPADIGYSLMAMGLAAAIVQGGLARIALPKIGERAAAFTGITIALFSYLGFGFATKEWMIYALIPVSALGGFTLPALQGIMSRTLPANAQGELQGAIGSIAGLSMIIGPFAMTQIFAAFVEPGTPFYVGEALILPAGAPFYFPGAPFVAAALLAALALIPLGVAVRRRRAKPVKETQAAEAA</sequence>
<feature type="transmembrane region" description="Helical" evidence="7">
    <location>
        <begin position="53"/>
        <end position="74"/>
    </location>
</feature>
<comment type="subcellular location">
    <subcellularLocation>
        <location evidence="1">Membrane</location>
        <topology evidence="1">Multi-pass membrane protein</topology>
    </subcellularLocation>
</comment>
<keyword evidence="4 7" id="KW-0812">Transmembrane</keyword>
<dbReference type="SUPFAM" id="SSF103473">
    <property type="entry name" value="MFS general substrate transporter"/>
    <property type="match status" value="1"/>
</dbReference>
<feature type="transmembrane region" description="Helical" evidence="7">
    <location>
        <begin position="220"/>
        <end position="245"/>
    </location>
</feature>
<organism evidence="9">
    <name type="scientific">uncultured bacterium UPO57</name>
    <dbReference type="NCBI Taxonomy" id="1776980"/>
    <lineage>
        <taxon>Bacteria</taxon>
        <taxon>environmental samples</taxon>
    </lineage>
</organism>
<dbReference type="Gene3D" id="1.20.1250.20">
    <property type="entry name" value="MFS general substrate transporter like domains"/>
    <property type="match status" value="1"/>
</dbReference>
<comment type="similarity">
    <text evidence="2">Belongs to the major facilitator superfamily. TCR/Tet family.</text>
</comment>
<feature type="transmembrane region" description="Helical" evidence="7">
    <location>
        <begin position="392"/>
        <end position="417"/>
    </location>
</feature>
<name>A0A126SYK9_9BACT</name>
<evidence type="ECO:0000256" key="2">
    <source>
        <dbReference type="ARBA" id="ARBA00007520"/>
    </source>
</evidence>
<feature type="transmembrane region" description="Helical" evidence="7">
    <location>
        <begin position="287"/>
        <end position="306"/>
    </location>
</feature>
<keyword evidence="3" id="KW-0813">Transport</keyword>
<dbReference type="GO" id="GO:0022857">
    <property type="term" value="F:transmembrane transporter activity"/>
    <property type="evidence" value="ECO:0007669"/>
    <property type="project" value="InterPro"/>
</dbReference>
<dbReference type="PRINTS" id="PR01035">
    <property type="entry name" value="TCRTETA"/>
</dbReference>
<dbReference type="PROSITE" id="PS00216">
    <property type="entry name" value="SUGAR_TRANSPORT_1"/>
    <property type="match status" value="1"/>
</dbReference>
<dbReference type="CDD" id="cd17388">
    <property type="entry name" value="MFS_TetA"/>
    <property type="match status" value="1"/>
</dbReference>
<protein>
    <submittedName>
        <fullName evidence="9">Major facilitator transporter</fullName>
    </submittedName>
</protein>
<evidence type="ECO:0000259" key="8">
    <source>
        <dbReference type="PROSITE" id="PS50850"/>
    </source>
</evidence>
<dbReference type="InterPro" id="IPR020846">
    <property type="entry name" value="MFS_dom"/>
</dbReference>
<feature type="transmembrane region" description="Helical" evidence="7">
    <location>
        <begin position="257"/>
        <end position="280"/>
    </location>
</feature>
<feature type="transmembrane region" description="Helical" evidence="7">
    <location>
        <begin position="312"/>
        <end position="333"/>
    </location>
</feature>
<evidence type="ECO:0000256" key="3">
    <source>
        <dbReference type="ARBA" id="ARBA00022448"/>
    </source>
</evidence>